<dbReference type="Proteomes" id="UP000027265">
    <property type="component" value="Unassembled WGS sequence"/>
</dbReference>
<dbReference type="EMBL" id="KL197717">
    <property type="protein sequence ID" value="KDQ58672.1"/>
    <property type="molecule type" value="Genomic_DNA"/>
</dbReference>
<reference evidence="3" key="1">
    <citation type="journal article" date="2014" name="Proc. Natl. Acad. Sci. U.S.A.">
        <title>Extensive sampling of basidiomycete genomes demonstrates inadequacy of the white-rot/brown-rot paradigm for wood decay fungi.</title>
        <authorList>
            <person name="Riley R."/>
            <person name="Salamov A.A."/>
            <person name="Brown D.W."/>
            <person name="Nagy L.G."/>
            <person name="Floudas D."/>
            <person name="Held B.W."/>
            <person name="Levasseur A."/>
            <person name="Lombard V."/>
            <person name="Morin E."/>
            <person name="Otillar R."/>
            <person name="Lindquist E.A."/>
            <person name="Sun H."/>
            <person name="LaButti K.M."/>
            <person name="Schmutz J."/>
            <person name="Jabbour D."/>
            <person name="Luo H."/>
            <person name="Baker S.E."/>
            <person name="Pisabarro A.G."/>
            <person name="Walton J.D."/>
            <person name="Blanchette R.A."/>
            <person name="Henrissat B."/>
            <person name="Martin F."/>
            <person name="Cullen D."/>
            <person name="Hibbett D.S."/>
            <person name="Grigoriev I.V."/>
        </authorList>
    </citation>
    <scope>NUCLEOTIDE SEQUENCE [LARGE SCALE GENOMIC DNA]</scope>
    <source>
        <strain evidence="3">MUCL 33604</strain>
    </source>
</reference>
<dbReference type="HOGENOM" id="CLU_657325_0_0_1"/>
<dbReference type="InParanoid" id="A0A067Q5A7"/>
<dbReference type="AlphaFoldDB" id="A0A067Q5A7"/>
<accession>A0A067Q5A7</accession>
<gene>
    <name evidence="2" type="ORF">JAAARDRAFT_206538</name>
</gene>
<feature type="region of interest" description="Disordered" evidence="1">
    <location>
        <begin position="14"/>
        <end position="45"/>
    </location>
</feature>
<dbReference type="STRING" id="933084.A0A067Q5A7"/>
<keyword evidence="3" id="KW-1185">Reference proteome</keyword>
<evidence type="ECO:0000256" key="1">
    <source>
        <dbReference type="SAM" id="MobiDB-lite"/>
    </source>
</evidence>
<proteinExistence type="predicted"/>
<protein>
    <submittedName>
        <fullName evidence="2">Uncharacterized protein</fullName>
    </submittedName>
</protein>
<feature type="region of interest" description="Disordered" evidence="1">
    <location>
        <begin position="123"/>
        <end position="206"/>
    </location>
</feature>
<evidence type="ECO:0000313" key="3">
    <source>
        <dbReference type="Proteomes" id="UP000027265"/>
    </source>
</evidence>
<sequence length="418" mass="45897">MTLVADMHYSMHGDPQMSYHNERHSPASSFHSTTERDTLPHASTSSHAHWQSIAHSYLSVPTDAVYTAGSGCSATDSGTSYSWSNFHSPSLTDSCEISQESVHPAHPHSYSALRMHSDYGESSISLPALPPSLSPMPSKSTSPPPNRLPTSHHKSKRRTSQSSSSSSSPTQAHRPSPYSRTAQSPRSKPTIKQEPDEFIMELPSPSPTRHIIPTSPYALANTASTVPLRATQASKEMRAMMGVFRLDPFACMGDGNDGWRYEDEMGPLQEEAALLEWQLEGPGWDVEEGPSLIPFEEEEDLDLLVDGESASGSEIASSGVSSFVRRGSWDVAQDDLDELVYPSPEMITDHFSPTGSMYRGLSRAGLRSDIHQTAITPAFAVFSFITIDDWFRLCIIFSLFVPVTLVLLPAERLLRLCV</sequence>
<feature type="compositionally biased region" description="Polar residues" evidence="1">
    <location>
        <begin position="178"/>
        <end position="187"/>
    </location>
</feature>
<evidence type="ECO:0000313" key="2">
    <source>
        <dbReference type="EMBL" id="KDQ58672.1"/>
    </source>
</evidence>
<dbReference type="OrthoDB" id="3270670at2759"/>
<organism evidence="2 3">
    <name type="scientific">Jaapia argillacea MUCL 33604</name>
    <dbReference type="NCBI Taxonomy" id="933084"/>
    <lineage>
        <taxon>Eukaryota</taxon>
        <taxon>Fungi</taxon>
        <taxon>Dikarya</taxon>
        <taxon>Basidiomycota</taxon>
        <taxon>Agaricomycotina</taxon>
        <taxon>Agaricomycetes</taxon>
        <taxon>Agaricomycetidae</taxon>
        <taxon>Jaapiales</taxon>
        <taxon>Jaapiaceae</taxon>
        <taxon>Jaapia</taxon>
    </lineage>
</organism>
<feature type="compositionally biased region" description="Low complexity" evidence="1">
    <location>
        <begin position="160"/>
        <end position="176"/>
    </location>
</feature>
<feature type="compositionally biased region" description="Basic residues" evidence="1">
    <location>
        <begin position="150"/>
        <end position="159"/>
    </location>
</feature>
<name>A0A067Q5A7_9AGAM</name>